<proteinExistence type="predicted"/>
<name>A0A9D4G7V8_DREPO</name>
<dbReference type="Proteomes" id="UP000828390">
    <property type="component" value="Unassembled WGS sequence"/>
</dbReference>
<keyword evidence="2" id="KW-1185">Reference proteome</keyword>
<comment type="caution">
    <text evidence="1">The sequence shown here is derived from an EMBL/GenBank/DDBJ whole genome shotgun (WGS) entry which is preliminary data.</text>
</comment>
<gene>
    <name evidence="1" type="ORF">DPMN_138750</name>
</gene>
<organism evidence="1 2">
    <name type="scientific">Dreissena polymorpha</name>
    <name type="common">Zebra mussel</name>
    <name type="synonym">Mytilus polymorpha</name>
    <dbReference type="NCBI Taxonomy" id="45954"/>
    <lineage>
        <taxon>Eukaryota</taxon>
        <taxon>Metazoa</taxon>
        <taxon>Spiralia</taxon>
        <taxon>Lophotrochozoa</taxon>
        <taxon>Mollusca</taxon>
        <taxon>Bivalvia</taxon>
        <taxon>Autobranchia</taxon>
        <taxon>Heteroconchia</taxon>
        <taxon>Euheterodonta</taxon>
        <taxon>Imparidentia</taxon>
        <taxon>Neoheterodontei</taxon>
        <taxon>Myida</taxon>
        <taxon>Dreissenoidea</taxon>
        <taxon>Dreissenidae</taxon>
        <taxon>Dreissena</taxon>
    </lineage>
</organism>
<accession>A0A9D4G7V8</accession>
<dbReference type="EMBL" id="JAIWYP010000006">
    <property type="protein sequence ID" value="KAH3810358.1"/>
    <property type="molecule type" value="Genomic_DNA"/>
</dbReference>
<reference evidence="1" key="1">
    <citation type="journal article" date="2019" name="bioRxiv">
        <title>The Genome of the Zebra Mussel, Dreissena polymorpha: A Resource for Invasive Species Research.</title>
        <authorList>
            <person name="McCartney M.A."/>
            <person name="Auch B."/>
            <person name="Kono T."/>
            <person name="Mallez S."/>
            <person name="Zhang Y."/>
            <person name="Obille A."/>
            <person name="Becker A."/>
            <person name="Abrahante J.E."/>
            <person name="Garbe J."/>
            <person name="Badalamenti J.P."/>
            <person name="Herman A."/>
            <person name="Mangelson H."/>
            <person name="Liachko I."/>
            <person name="Sullivan S."/>
            <person name="Sone E.D."/>
            <person name="Koren S."/>
            <person name="Silverstein K.A.T."/>
            <person name="Beckman K.B."/>
            <person name="Gohl D.M."/>
        </authorList>
    </citation>
    <scope>NUCLEOTIDE SEQUENCE</scope>
    <source>
        <strain evidence="1">Duluth1</strain>
        <tissue evidence="1">Whole animal</tissue>
    </source>
</reference>
<sequence length="62" mass="6714">MKGLESLIDSLQSDEVALENADPTQPSNTAPVVSSVVNMATKTDSRQKSMCVVCGLITIYYY</sequence>
<evidence type="ECO:0000313" key="2">
    <source>
        <dbReference type="Proteomes" id="UP000828390"/>
    </source>
</evidence>
<evidence type="ECO:0000313" key="1">
    <source>
        <dbReference type="EMBL" id="KAH3810358.1"/>
    </source>
</evidence>
<protein>
    <submittedName>
        <fullName evidence="1">Uncharacterized protein</fullName>
    </submittedName>
</protein>
<dbReference type="AlphaFoldDB" id="A0A9D4G7V8"/>
<reference evidence="1" key="2">
    <citation type="submission" date="2020-11" db="EMBL/GenBank/DDBJ databases">
        <authorList>
            <person name="McCartney M.A."/>
            <person name="Auch B."/>
            <person name="Kono T."/>
            <person name="Mallez S."/>
            <person name="Becker A."/>
            <person name="Gohl D.M."/>
            <person name="Silverstein K.A.T."/>
            <person name="Koren S."/>
            <person name="Bechman K.B."/>
            <person name="Herman A."/>
            <person name="Abrahante J.E."/>
            <person name="Garbe J."/>
        </authorList>
    </citation>
    <scope>NUCLEOTIDE SEQUENCE</scope>
    <source>
        <strain evidence="1">Duluth1</strain>
        <tissue evidence="1">Whole animal</tissue>
    </source>
</reference>